<protein>
    <submittedName>
        <fullName evidence="1">Uncharacterized protein</fullName>
    </submittedName>
</protein>
<dbReference type="AlphaFoldDB" id="A0A2R7Y1J9"/>
<accession>A0A2R7Y1J9</accession>
<name>A0A2R7Y1J9_9ARCH</name>
<sequence length="61" mass="7356">MELLVFRMEDRKEWSRMEAEHHAESSLVLRSTFFRNPYTEKVDNLKTERIWKIAIGEDQSA</sequence>
<proteinExistence type="predicted"/>
<dbReference type="Proteomes" id="UP000244066">
    <property type="component" value="Unassembled WGS sequence"/>
</dbReference>
<evidence type="ECO:0000313" key="2">
    <source>
        <dbReference type="Proteomes" id="UP000244066"/>
    </source>
</evidence>
<reference evidence="1 2" key="1">
    <citation type="submission" date="2017-04" db="EMBL/GenBank/DDBJ databases">
        <title>Draft Aigarchaeota genome from a New Zealand hot spring.</title>
        <authorList>
            <person name="Reysenbach A.-L."/>
            <person name="Donaho J.A."/>
            <person name="Gerhart J."/>
            <person name="Kelley J.F."/>
            <person name="Kouba K."/>
            <person name="Podar M."/>
            <person name="Stott M."/>
        </authorList>
    </citation>
    <scope>NUCLEOTIDE SEQUENCE [LARGE SCALE GENOMIC DNA]</scope>
    <source>
        <strain evidence="1">NZ13_MG1</strain>
    </source>
</reference>
<comment type="caution">
    <text evidence="1">The sequence shown here is derived from an EMBL/GenBank/DDBJ whole genome shotgun (WGS) entry which is preliminary data.</text>
</comment>
<organism evidence="1 2">
    <name type="scientific">Candidatus Terraquivivens tikiterensis</name>
    <dbReference type="NCBI Taxonomy" id="1980982"/>
    <lineage>
        <taxon>Archaea</taxon>
        <taxon>Nitrososphaerota</taxon>
        <taxon>Candidatus Wolframiiraptoraceae</taxon>
        <taxon>Candidatus Terraquivivens</taxon>
    </lineage>
</organism>
<evidence type="ECO:0000313" key="1">
    <source>
        <dbReference type="EMBL" id="PUA31227.1"/>
    </source>
</evidence>
<gene>
    <name evidence="1" type="ORF">B9J98_07165</name>
</gene>
<dbReference type="EMBL" id="NDWU01000022">
    <property type="protein sequence ID" value="PUA31227.1"/>
    <property type="molecule type" value="Genomic_DNA"/>
</dbReference>